<evidence type="ECO:0000313" key="7">
    <source>
        <dbReference type="EMBL" id="PZW36748.1"/>
    </source>
</evidence>
<comment type="subcellular location">
    <subcellularLocation>
        <location evidence="1">Cell membrane</location>
        <topology evidence="1">Multi-pass membrane protein</topology>
    </subcellularLocation>
</comment>
<evidence type="ECO:0000256" key="6">
    <source>
        <dbReference type="SAM" id="Phobius"/>
    </source>
</evidence>
<keyword evidence="4 6" id="KW-1133">Transmembrane helix</keyword>
<dbReference type="PANTHER" id="PTHR32196">
    <property type="entry name" value="ABC TRANSPORTER PERMEASE PROTEIN YPHD-RELATED-RELATED"/>
    <property type="match status" value="1"/>
</dbReference>
<feature type="transmembrane region" description="Helical" evidence="6">
    <location>
        <begin position="330"/>
        <end position="346"/>
    </location>
</feature>
<reference evidence="7 8" key="1">
    <citation type="submission" date="2018-06" db="EMBL/GenBank/DDBJ databases">
        <title>Genomic Encyclopedia of Archaeal and Bacterial Type Strains, Phase II (KMG-II): from individual species to whole genera.</title>
        <authorList>
            <person name="Goeker M."/>
        </authorList>
    </citation>
    <scope>NUCLEOTIDE SEQUENCE [LARGE SCALE GENOMIC DNA]</scope>
    <source>
        <strain evidence="7 8">ATCC BAA-1881</strain>
    </source>
</reference>
<feature type="transmembrane region" description="Helical" evidence="6">
    <location>
        <begin position="21"/>
        <end position="43"/>
    </location>
</feature>
<protein>
    <submittedName>
        <fullName evidence="7">Ribose transport system permease protein</fullName>
    </submittedName>
</protein>
<dbReference type="RefSeq" id="WP_111319260.1">
    <property type="nucleotide sequence ID" value="NZ_BIFX01000001.1"/>
</dbReference>
<evidence type="ECO:0000313" key="8">
    <source>
        <dbReference type="Proteomes" id="UP000248806"/>
    </source>
</evidence>
<keyword evidence="2" id="KW-1003">Cell membrane</keyword>
<dbReference type="AlphaFoldDB" id="A0A326UE40"/>
<evidence type="ECO:0000256" key="2">
    <source>
        <dbReference type="ARBA" id="ARBA00022475"/>
    </source>
</evidence>
<feature type="transmembrane region" description="Helical" evidence="6">
    <location>
        <begin position="49"/>
        <end position="69"/>
    </location>
</feature>
<dbReference type="Pfam" id="PF02653">
    <property type="entry name" value="BPD_transp_2"/>
    <property type="match status" value="1"/>
</dbReference>
<comment type="caution">
    <text evidence="7">The sequence shown here is derived from an EMBL/GenBank/DDBJ whole genome shotgun (WGS) entry which is preliminary data.</text>
</comment>
<evidence type="ECO:0000256" key="5">
    <source>
        <dbReference type="ARBA" id="ARBA00023136"/>
    </source>
</evidence>
<feature type="transmembrane region" description="Helical" evidence="6">
    <location>
        <begin position="100"/>
        <end position="121"/>
    </location>
</feature>
<accession>A0A326UE40</accession>
<keyword evidence="3 6" id="KW-0812">Transmembrane</keyword>
<feature type="transmembrane region" description="Helical" evidence="6">
    <location>
        <begin position="76"/>
        <end position="94"/>
    </location>
</feature>
<dbReference type="OrthoDB" id="9797838at2"/>
<evidence type="ECO:0000256" key="3">
    <source>
        <dbReference type="ARBA" id="ARBA00022692"/>
    </source>
</evidence>
<dbReference type="InterPro" id="IPR001851">
    <property type="entry name" value="ABC_transp_permease"/>
</dbReference>
<name>A0A326UE40_THEHA</name>
<keyword evidence="5 6" id="KW-0472">Membrane</keyword>
<feature type="transmembrane region" description="Helical" evidence="6">
    <location>
        <begin position="251"/>
        <end position="270"/>
    </location>
</feature>
<organism evidence="7 8">
    <name type="scientific">Thermosporothrix hazakensis</name>
    <dbReference type="NCBI Taxonomy" id="644383"/>
    <lineage>
        <taxon>Bacteria</taxon>
        <taxon>Bacillati</taxon>
        <taxon>Chloroflexota</taxon>
        <taxon>Ktedonobacteria</taxon>
        <taxon>Ktedonobacterales</taxon>
        <taxon>Thermosporotrichaceae</taxon>
        <taxon>Thermosporothrix</taxon>
    </lineage>
</organism>
<dbReference type="Proteomes" id="UP000248806">
    <property type="component" value="Unassembled WGS sequence"/>
</dbReference>
<feature type="transmembrane region" description="Helical" evidence="6">
    <location>
        <begin position="282"/>
        <end position="299"/>
    </location>
</feature>
<feature type="transmembrane region" description="Helical" evidence="6">
    <location>
        <begin position="306"/>
        <end position="324"/>
    </location>
</feature>
<keyword evidence="8" id="KW-1185">Reference proteome</keyword>
<dbReference type="EMBL" id="QKUF01000001">
    <property type="protein sequence ID" value="PZW36748.1"/>
    <property type="molecule type" value="Genomic_DNA"/>
</dbReference>
<sequence>MVSVKTRNRRELSWKDLSKAWSWIFLCVLFLFFSISGNGFLSITNIQNIFADMSFMLLMALGQTFVIILGGLDISVGYTTGMASVIVAQIIIALAPRLPLPLVVVIAFLVGLAVGVLPGLLNGVLITRLSVPPFIVTLGMYGIARGAGFIIENGLPISIPLQDIGRIGNNNLLYIQPTGAITFFQPPQGLTAVQMSNVVGLFTMPLILSLLLVLFCHWLLTRTRFGQHTYAIGGNKEAARRAGIPVARHTVLVYILSSCLAATAGVLYVFRFSSGAAEAGDPLLIDSIAAVAIGGASLFGGEGTIIGTLIGTLIISVIQNGLIILGIDPFWQFIAVGVVIIIAVFVDRMRTRA</sequence>
<dbReference type="GO" id="GO:0022857">
    <property type="term" value="F:transmembrane transporter activity"/>
    <property type="evidence" value="ECO:0007669"/>
    <property type="project" value="InterPro"/>
</dbReference>
<dbReference type="GO" id="GO:0005886">
    <property type="term" value="C:plasma membrane"/>
    <property type="evidence" value="ECO:0007669"/>
    <property type="project" value="UniProtKB-SubCell"/>
</dbReference>
<dbReference type="CDD" id="cd06579">
    <property type="entry name" value="TM_PBP1_transp_AraH_like"/>
    <property type="match status" value="1"/>
</dbReference>
<gene>
    <name evidence="7" type="ORF">EI42_00931</name>
</gene>
<feature type="transmembrane region" description="Helical" evidence="6">
    <location>
        <begin position="198"/>
        <end position="220"/>
    </location>
</feature>
<feature type="transmembrane region" description="Helical" evidence="6">
    <location>
        <begin position="133"/>
        <end position="151"/>
    </location>
</feature>
<evidence type="ECO:0000256" key="4">
    <source>
        <dbReference type="ARBA" id="ARBA00022989"/>
    </source>
</evidence>
<proteinExistence type="predicted"/>
<evidence type="ECO:0000256" key="1">
    <source>
        <dbReference type="ARBA" id="ARBA00004651"/>
    </source>
</evidence>